<dbReference type="SUPFAM" id="SSF56059">
    <property type="entry name" value="Glutathione synthetase ATP-binding domain-like"/>
    <property type="match status" value="1"/>
</dbReference>
<dbReference type="PROSITE" id="PS50975">
    <property type="entry name" value="ATP_GRASP"/>
    <property type="match status" value="1"/>
</dbReference>
<evidence type="ECO:0000313" key="4">
    <source>
        <dbReference type="Proteomes" id="UP000680304"/>
    </source>
</evidence>
<reference evidence="3 4" key="1">
    <citation type="submission" date="2021-04" db="EMBL/GenBank/DDBJ databases">
        <title>Draft genome sequence of Paenibacillus cisolokensis, LC2-13A.</title>
        <authorList>
            <person name="Uke A."/>
            <person name="Chhe C."/>
            <person name="Baramee S."/>
            <person name="Kosugi A."/>
        </authorList>
    </citation>
    <scope>NUCLEOTIDE SEQUENCE [LARGE SCALE GENOMIC DNA]</scope>
    <source>
        <strain evidence="3 4">LC2-13A</strain>
    </source>
</reference>
<evidence type="ECO:0000313" key="3">
    <source>
        <dbReference type="EMBL" id="GIQ66043.1"/>
    </source>
</evidence>
<keyword evidence="1" id="KW-0547">Nucleotide-binding</keyword>
<accession>A0ABQ4NCT7</accession>
<protein>
    <submittedName>
        <fullName evidence="3">Endospore coat-associated protein YheC</fullName>
    </submittedName>
</protein>
<organism evidence="3 4">
    <name type="scientific">Paenibacillus cisolokensis</name>
    <dbReference type="NCBI Taxonomy" id="1658519"/>
    <lineage>
        <taxon>Bacteria</taxon>
        <taxon>Bacillati</taxon>
        <taxon>Bacillota</taxon>
        <taxon>Bacilli</taxon>
        <taxon>Bacillales</taxon>
        <taxon>Paenibacillaceae</taxon>
        <taxon>Paenibacillus</taxon>
    </lineage>
</organism>
<gene>
    <name evidence="3" type="primary">yheC_1</name>
    <name evidence="3" type="ORF">PACILC2_46110</name>
</gene>
<feature type="domain" description="ATP-grasp" evidence="2">
    <location>
        <begin position="135"/>
        <end position="373"/>
    </location>
</feature>
<dbReference type="EMBL" id="BOVJ01000164">
    <property type="protein sequence ID" value="GIQ66043.1"/>
    <property type="molecule type" value="Genomic_DNA"/>
</dbReference>
<dbReference type="Pfam" id="PF14398">
    <property type="entry name" value="ATPgrasp_YheCD"/>
    <property type="match status" value="1"/>
</dbReference>
<evidence type="ECO:0000256" key="1">
    <source>
        <dbReference type="PROSITE-ProRule" id="PRU00409"/>
    </source>
</evidence>
<evidence type="ECO:0000259" key="2">
    <source>
        <dbReference type="PROSITE" id="PS50975"/>
    </source>
</evidence>
<dbReference type="InterPro" id="IPR011761">
    <property type="entry name" value="ATP-grasp"/>
</dbReference>
<dbReference type="InterPro" id="IPR026838">
    <property type="entry name" value="YheC/D"/>
</dbReference>
<dbReference type="RefSeq" id="WP_213530600.1">
    <property type="nucleotide sequence ID" value="NZ_BOVJ01000164.1"/>
</dbReference>
<name>A0ABQ4NCT7_9BACL</name>
<keyword evidence="4" id="KW-1185">Reference proteome</keyword>
<sequence>MRLVIAILTSGTEYVPILPGRSEAVRPGAAFQRKLRMPEDGFCRELAVYGSGLDLDVVVICPDRAAGEWHSYRLAEGEWQECGPLLPDIVYDRCFGCQAGERSRCRTLLKTLAEHKPFVLLSSELPGKWEVYRTLRRYPELAPLLPPTMRYDGAASLRAAARAYGDDLILKPAAGMQGRGIIRIRTVGGRLRLTGRSRLNRPFTLSFADAIGCIEWTKRFIGTAHYLIQPYLQLADSSGRPFDLRVLMQKNGNGRWTETGSAIRLGFPGSVTSNLHGGGTPRPARAWLRETYGETAADDLLGNIVRWSHTAAETLEQNYGRFAEIGFDYGIDRNGRPWLLEANSKPGRQSFRMLGDLQAAKDSVIQPLLYARLLGRRYSPFETNVS</sequence>
<dbReference type="Proteomes" id="UP000680304">
    <property type="component" value="Unassembled WGS sequence"/>
</dbReference>
<keyword evidence="1" id="KW-0067">ATP-binding</keyword>
<comment type="caution">
    <text evidence="3">The sequence shown here is derived from an EMBL/GenBank/DDBJ whole genome shotgun (WGS) entry which is preliminary data.</text>
</comment>
<proteinExistence type="predicted"/>
<dbReference type="Gene3D" id="3.30.470.20">
    <property type="entry name" value="ATP-grasp fold, B domain"/>
    <property type="match status" value="1"/>
</dbReference>